<protein>
    <submittedName>
        <fullName evidence="7">GroES-like protein</fullName>
    </submittedName>
</protein>
<evidence type="ECO:0000256" key="1">
    <source>
        <dbReference type="ARBA" id="ARBA00001947"/>
    </source>
</evidence>
<comment type="similarity">
    <text evidence="5">Belongs to the zinc-containing alcohol dehydrogenase family.</text>
</comment>
<keyword evidence="3 5" id="KW-0862">Zinc</keyword>
<dbReference type="InterPro" id="IPR002328">
    <property type="entry name" value="ADH_Zn_CS"/>
</dbReference>
<dbReference type="InterPro" id="IPR020843">
    <property type="entry name" value="ER"/>
</dbReference>
<evidence type="ECO:0000256" key="4">
    <source>
        <dbReference type="ARBA" id="ARBA00023002"/>
    </source>
</evidence>
<dbReference type="InterPro" id="IPR011032">
    <property type="entry name" value="GroES-like_sf"/>
</dbReference>
<dbReference type="InterPro" id="IPR036291">
    <property type="entry name" value="NAD(P)-bd_dom_sf"/>
</dbReference>
<dbReference type="GO" id="GO:0008270">
    <property type="term" value="F:zinc ion binding"/>
    <property type="evidence" value="ECO:0007669"/>
    <property type="project" value="InterPro"/>
</dbReference>
<evidence type="ECO:0000313" key="7">
    <source>
        <dbReference type="EMBL" id="ORY03503.1"/>
    </source>
</evidence>
<evidence type="ECO:0000256" key="2">
    <source>
        <dbReference type="ARBA" id="ARBA00022723"/>
    </source>
</evidence>
<dbReference type="InterPro" id="IPR013154">
    <property type="entry name" value="ADH-like_N"/>
</dbReference>
<evidence type="ECO:0000259" key="6">
    <source>
        <dbReference type="SMART" id="SM00829"/>
    </source>
</evidence>
<comment type="caution">
    <text evidence="7">The sequence shown here is derived from an EMBL/GenBank/DDBJ whole genome shotgun (WGS) entry which is preliminary data.</text>
</comment>
<dbReference type="Proteomes" id="UP000193498">
    <property type="component" value="Unassembled WGS sequence"/>
</dbReference>
<dbReference type="OrthoDB" id="1879366at2759"/>
<accession>A0A1Y1YZM4</accession>
<dbReference type="SUPFAM" id="SSF51735">
    <property type="entry name" value="NAD(P)-binding Rossmann-fold domains"/>
    <property type="match status" value="1"/>
</dbReference>
<dbReference type="Pfam" id="PF08240">
    <property type="entry name" value="ADH_N"/>
    <property type="match status" value="1"/>
</dbReference>
<dbReference type="PANTHER" id="PTHR42683">
    <property type="entry name" value="ALDEHYDE REDUCTASE"/>
    <property type="match status" value="1"/>
</dbReference>
<dbReference type="Gene3D" id="3.40.50.720">
    <property type="entry name" value="NAD(P)-binding Rossmann-like Domain"/>
    <property type="match status" value="1"/>
</dbReference>
<dbReference type="Pfam" id="PF00107">
    <property type="entry name" value="ADH_zinc_N"/>
    <property type="match status" value="1"/>
</dbReference>
<dbReference type="SMART" id="SM00829">
    <property type="entry name" value="PKS_ER"/>
    <property type="match status" value="1"/>
</dbReference>
<dbReference type="Gene3D" id="3.90.180.10">
    <property type="entry name" value="Medium-chain alcohol dehydrogenases, catalytic domain"/>
    <property type="match status" value="1"/>
</dbReference>
<evidence type="ECO:0000256" key="5">
    <source>
        <dbReference type="RuleBase" id="RU361277"/>
    </source>
</evidence>
<feature type="domain" description="Enoyl reductase (ER)" evidence="6">
    <location>
        <begin position="16"/>
        <end position="348"/>
    </location>
</feature>
<dbReference type="FunFam" id="3.40.50.720:FF:000022">
    <property type="entry name" value="Cinnamyl alcohol dehydrogenase"/>
    <property type="match status" value="1"/>
</dbReference>
<dbReference type="SUPFAM" id="SSF50129">
    <property type="entry name" value="GroES-like"/>
    <property type="match status" value="1"/>
</dbReference>
<gene>
    <name evidence="7" type="ORF">K493DRAFT_311663</name>
</gene>
<comment type="cofactor">
    <cofactor evidence="1 5">
        <name>Zn(2+)</name>
        <dbReference type="ChEBI" id="CHEBI:29105"/>
    </cofactor>
</comment>
<dbReference type="GO" id="GO:0016616">
    <property type="term" value="F:oxidoreductase activity, acting on the CH-OH group of donors, NAD or NADP as acceptor"/>
    <property type="evidence" value="ECO:0007669"/>
    <property type="project" value="InterPro"/>
</dbReference>
<dbReference type="STRING" id="1314790.A0A1Y1YZM4"/>
<keyword evidence="2 5" id="KW-0479">Metal-binding</keyword>
<dbReference type="InParanoid" id="A0A1Y1YZM4"/>
<proteinExistence type="inferred from homology"/>
<dbReference type="AlphaFoldDB" id="A0A1Y1YZM4"/>
<dbReference type="InterPro" id="IPR047109">
    <property type="entry name" value="CAD-like"/>
</dbReference>
<organism evidence="7 8">
    <name type="scientific">Basidiobolus meristosporus CBS 931.73</name>
    <dbReference type="NCBI Taxonomy" id="1314790"/>
    <lineage>
        <taxon>Eukaryota</taxon>
        <taxon>Fungi</taxon>
        <taxon>Fungi incertae sedis</taxon>
        <taxon>Zoopagomycota</taxon>
        <taxon>Entomophthoromycotina</taxon>
        <taxon>Basidiobolomycetes</taxon>
        <taxon>Basidiobolales</taxon>
        <taxon>Basidiobolaceae</taxon>
        <taxon>Basidiobolus</taxon>
    </lineage>
</organism>
<sequence length="350" mass="37704">MLSSTDTQFDCYACHGKDEALKPWAYKPRPLGEDDVEIAISHCGICGSDIHTLDSGWGATKYPVVVGHEIVGKIVDKGPRVSGLEIGDRVGVGPQVFACLKSDCKACSSGNDATCPNKVGAYNSKYADGSKSYGGYSKGIRVLSHYAFKIPEVIDSAEAAPILCAGVTVFTPMRRYGVKAGDRVGVVGIGGLGHLALQYAKALGAEVTAISTSTNKKSEAQQLGASHFVNLRDEEDMKKASRSLDYLFITSNASDAPYDQYASLLDTFGKMVLLAAPEDIIKIRPFSLIPRNITLVGSIIGSIEDQKATLEFSAKHNIRPMIEKLPMSKVNEGLKHVRDGKVRYRVVLEN</sequence>
<keyword evidence="4" id="KW-0560">Oxidoreductase</keyword>
<evidence type="ECO:0000256" key="3">
    <source>
        <dbReference type="ARBA" id="ARBA00022833"/>
    </source>
</evidence>
<name>A0A1Y1YZM4_9FUNG</name>
<keyword evidence="8" id="KW-1185">Reference proteome</keyword>
<dbReference type="EMBL" id="MCFE01000045">
    <property type="protein sequence ID" value="ORY03503.1"/>
    <property type="molecule type" value="Genomic_DNA"/>
</dbReference>
<evidence type="ECO:0000313" key="8">
    <source>
        <dbReference type="Proteomes" id="UP000193498"/>
    </source>
</evidence>
<dbReference type="CDD" id="cd05283">
    <property type="entry name" value="CAD1"/>
    <property type="match status" value="1"/>
</dbReference>
<dbReference type="InterPro" id="IPR013149">
    <property type="entry name" value="ADH-like_C"/>
</dbReference>
<dbReference type="PROSITE" id="PS00059">
    <property type="entry name" value="ADH_ZINC"/>
    <property type="match status" value="1"/>
</dbReference>
<reference evidence="7 8" key="1">
    <citation type="submission" date="2016-07" db="EMBL/GenBank/DDBJ databases">
        <title>Pervasive Adenine N6-methylation of Active Genes in Fungi.</title>
        <authorList>
            <consortium name="DOE Joint Genome Institute"/>
            <person name="Mondo S.J."/>
            <person name="Dannebaum R.O."/>
            <person name="Kuo R.C."/>
            <person name="Labutti K."/>
            <person name="Haridas S."/>
            <person name="Kuo A."/>
            <person name="Salamov A."/>
            <person name="Ahrendt S.R."/>
            <person name="Lipzen A."/>
            <person name="Sullivan W."/>
            <person name="Andreopoulos W.B."/>
            <person name="Clum A."/>
            <person name="Lindquist E."/>
            <person name="Daum C."/>
            <person name="Ramamoorthy G.K."/>
            <person name="Gryganskyi A."/>
            <person name="Culley D."/>
            <person name="Magnuson J.K."/>
            <person name="James T.Y."/>
            <person name="O'Malley M.A."/>
            <person name="Stajich J.E."/>
            <person name="Spatafora J.W."/>
            <person name="Visel A."/>
            <person name="Grigoriev I.V."/>
        </authorList>
    </citation>
    <scope>NUCLEOTIDE SEQUENCE [LARGE SCALE GENOMIC DNA]</scope>
    <source>
        <strain evidence="7 8">CBS 931.73</strain>
    </source>
</reference>